<name>A0A7K1LB23_9ACTN</name>
<protein>
    <submittedName>
        <fullName evidence="1">Uncharacterized protein</fullName>
    </submittedName>
</protein>
<evidence type="ECO:0000313" key="2">
    <source>
        <dbReference type="Proteomes" id="UP000432015"/>
    </source>
</evidence>
<accession>A0A7K1LB23</accession>
<evidence type="ECO:0000313" key="1">
    <source>
        <dbReference type="EMBL" id="MUN41385.1"/>
    </source>
</evidence>
<comment type="caution">
    <text evidence="1">The sequence shown here is derived from an EMBL/GenBank/DDBJ whole genome shotgun (WGS) entry which is preliminary data.</text>
</comment>
<organism evidence="1 2">
    <name type="scientific">Actinomadura litoris</name>
    <dbReference type="NCBI Taxonomy" id="2678616"/>
    <lineage>
        <taxon>Bacteria</taxon>
        <taxon>Bacillati</taxon>
        <taxon>Actinomycetota</taxon>
        <taxon>Actinomycetes</taxon>
        <taxon>Streptosporangiales</taxon>
        <taxon>Thermomonosporaceae</taxon>
        <taxon>Actinomadura</taxon>
    </lineage>
</organism>
<dbReference type="Proteomes" id="UP000432015">
    <property type="component" value="Unassembled WGS sequence"/>
</dbReference>
<reference evidence="1 2" key="1">
    <citation type="submission" date="2019-11" db="EMBL/GenBank/DDBJ databases">
        <authorList>
            <person name="Cao P."/>
        </authorList>
    </citation>
    <scope>NUCLEOTIDE SEQUENCE [LARGE SCALE GENOMIC DNA]</scope>
    <source>
        <strain evidence="1 2">NEAU-AAG5</strain>
    </source>
</reference>
<gene>
    <name evidence="1" type="ORF">GNZ18_33045</name>
</gene>
<proteinExistence type="predicted"/>
<dbReference type="AlphaFoldDB" id="A0A7K1LB23"/>
<dbReference type="RefSeq" id="WP_156220557.1">
    <property type="nucleotide sequence ID" value="NZ_WOFH01000014.1"/>
</dbReference>
<keyword evidence="2" id="KW-1185">Reference proteome</keyword>
<dbReference type="EMBL" id="WOFH01000014">
    <property type="protein sequence ID" value="MUN41385.1"/>
    <property type="molecule type" value="Genomic_DNA"/>
</dbReference>
<sequence>MIDLDTSYTWTEADGHQTTVTPKVTDRTGAKGRVVSVRGLAPLLADRIDAITDPGERGHTLTVLSGAVIALRAEPKEFPGGVPTHTRMDGKVATTYVGTPALPADVVLDLAEQLHTQLI</sequence>